<dbReference type="GO" id="GO:0016705">
    <property type="term" value="F:oxidoreductase activity, acting on paired donors, with incorporation or reduction of molecular oxygen"/>
    <property type="evidence" value="ECO:0007669"/>
    <property type="project" value="InterPro"/>
</dbReference>
<dbReference type="PRINTS" id="PR00385">
    <property type="entry name" value="P450"/>
</dbReference>
<dbReference type="GO" id="GO:0020037">
    <property type="term" value="F:heme binding"/>
    <property type="evidence" value="ECO:0007669"/>
    <property type="project" value="InterPro"/>
</dbReference>
<keyword evidence="6" id="KW-0560">Oxidoreductase</keyword>
<dbReference type="Gene3D" id="1.10.630.10">
    <property type="entry name" value="Cytochrome P450"/>
    <property type="match status" value="1"/>
</dbReference>
<protein>
    <submittedName>
        <fullName evidence="12">Cytochrome P450 family protein</fullName>
    </submittedName>
</protein>
<keyword evidence="4 9" id="KW-0349">Heme</keyword>
<dbReference type="GeneID" id="67022346"/>
<dbReference type="AlphaFoldDB" id="A0A8H8SVZ4"/>
<keyword evidence="11" id="KW-1133">Transmembrane helix</keyword>
<dbReference type="RefSeq" id="XP_043178895.1">
    <property type="nucleotide sequence ID" value="XM_043319883.1"/>
</dbReference>
<reference evidence="12" key="1">
    <citation type="submission" date="2020-05" db="EMBL/GenBank/DDBJ databases">
        <title>Evolutionary and genomic comparisons of hybrid uninucleate and nonhybrid Rhizoctonia fungi.</title>
        <authorList>
            <person name="Li C."/>
            <person name="Chen X."/>
        </authorList>
    </citation>
    <scope>NUCLEOTIDE SEQUENCE</scope>
    <source>
        <strain evidence="12">AG-1 IA</strain>
    </source>
</reference>
<evidence type="ECO:0000313" key="12">
    <source>
        <dbReference type="EMBL" id="QRW18658.1"/>
    </source>
</evidence>
<proteinExistence type="inferred from homology"/>
<evidence type="ECO:0000256" key="9">
    <source>
        <dbReference type="PIRSR" id="PIRSR602403-1"/>
    </source>
</evidence>
<dbReference type="InterPro" id="IPR001128">
    <property type="entry name" value="Cyt_P450"/>
</dbReference>
<evidence type="ECO:0000256" key="7">
    <source>
        <dbReference type="ARBA" id="ARBA00023004"/>
    </source>
</evidence>
<comment type="similarity">
    <text evidence="3">Belongs to the cytochrome P450 family.</text>
</comment>
<dbReference type="GO" id="GO:0004497">
    <property type="term" value="F:monooxygenase activity"/>
    <property type="evidence" value="ECO:0007669"/>
    <property type="project" value="UniProtKB-KW"/>
</dbReference>
<evidence type="ECO:0000313" key="13">
    <source>
        <dbReference type="Proteomes" id="UP000650533"/>
    </source>
</evidence>
<dbReference type="InterPro" id="IPR002403">
    <property type="entry name" value="Cyt_P450_E_grp-IV"/>
</dbReference>
<dbReference type="InterPro" id="IPR050121">
    <property type="entry name" value="Cytochrome_P450_monoxygenase"/>
</dbReference>
<feature type="transmembrane region" description="Helical" evidence="11">
    <location>
        <begin position="6"/>
        <end position="21"/>
    </location>
</feature>
<evidence type="ECO:0000256" key="11">
    <source>
        <dbReference type="SAM" id="Phobius"/>
    </source>
</evidence>
<comment type="pathway">
    <text evidence="2">Secondary metabolite biosynthesis.</text>
</comment>
<keyword evidence="5 9" id="KW-0479">Metal-binding</keyword>
<dbReference type="PANTHER" id="PTHR24305">
    <property type="entry name" value="CYTOCHROME P450"/>
    <property type="match status" value="1"/>
</dbReference>
<comment type="cofactor">
    <cofactor evidence="1 9">
        <name>heme</name>
        <dbReference type="ChEBI" id="CHEBI:30413"/>
    </cofactor>
</comment>
<sequence length="1069" mass="119709">MLLSTLYFISGVLVLLVLRWYRQRRLVPLPGPPPTSYVTGHFKNMFGLNGFEFQENVLKAYGPTVRMTGVMGEQFILSFDPALIHTVLIKERSKFERNKGGALMVRSLFGGGLAGLRGEEHRQQRKLLNPVFTGQHLQEYVAKQTCNAIDKSLSTGVIDIIPWTTAAALELIGEAGLGYSFSSFNGEKNEYSTAIKSVGQLLSKLVPFIPIYPYFVRLPVTRKALSYVRIPLLRQVLKATSLQNEQAEKILRTRQDMLTKGTDLESVTGRGKDILTQLMKANQEGMDRDAMVGHMNILIFAGHETTSSMIARILDILSNNLEIQEKLRGEVLECGEDNVLDLSYLDAVVKEALRLYPPASYLGRMCEEDTVVPLSYPISTASGVITSLPIKKGTRLALSIIFSNRDEKVWGKRAGEFWPERWLESEQLGDPGIQSIYSPILTFGAGNYACIGFKFAVMEIKIMIAQLLRSFKFEPSGEDYAWEIAGVSNPYLSKERGETTRLPKLPLKRCQNSGKVCVYEYVEYPEAENHRMTRTKPGPRATPKSLSHLRRGNSSGLSQTGTIFQLASPVSRDSIASHFDSSEICEVETYPLFDPTAPTNIVNTTFNPSITPATPQLRSGLSSMETSCTSLDAELTVVAPQICGMVPTTPDLTLQVSTANNLEDDEDYDDDPEGVRNLLCLAPTLHKNVRDNSLPFVLQCYSGWAIARVFDPLKLVDAMRDQVIQYFSSEDTRIRTILIANVMNKFSKSLTIDGIERSILDKLALTVRRNGIHFMATLPSDPALDRENAMRILDSMLEIFSLRTVTQSMATCFQSLDDAAPIFRRACIEPLGQPIDLSSILLNPNLNLRHFVTTDIVTTVTTGLPTYFQYKVSFSLELCEQMYRMQDKVGLQWLHGFPDQFIMLIAWINSLRETPGASEDTKLIEWIEKAIQQIRFATSRPSDPLLRIGRVVVQECWRCAALCKANACDPRVVYAQKGFMRLVRGVVQARTPDAFLFTPIVVAGFATIEESDRNVIRQRILGVRECAEPGTVGNNFMLMLEDVWTRTRDEGRVAVWSDSRLATFRVTGR</sequence>
<dbReference type="GO" id="GO:0005506">
    <property type="term" value="F:iron ion binding"/>
    <property type="evidence" value="ECO:0007669"/>
    <property type="project" value="InterPro"/>
</dbReference>
<organism evidence="12 13">
    <name type="scientific">Rhizoctonia solani</name>
    <dbReference type="NCBI Taxonomy" id="456999"/>
    <lineage>
        <taxon>Eukaryota</taxon>
        <taxon>Fungi</taxon>
        <taxon>Dikarya</taxon>
        <taxon>Basidiomycota</taxon>
        <taxon>Agaricomycotina</taxon>
        <taxon>Agaricomycetes</taxon>
        <taxon>Cantharellales</taxon>
        <taxon>Ceratobasidiaceae</taxon>
        <taxon>Rhizoctonia</taxon>
    </lineage>
</organism>
<feature type="region of interest" description="Disordered" evidence="10">
    <location>
        <begin position="531"/>
        <end position="558"/>
    </location>
</feature>
<dbReference type="KEGG" id="rsx:RhiXN_00064"/>
<evidence type="ECO:0000256" key="4">
    <source>
        <dbReference type="ARBA" id="ARBA00022617"/>
    </source>
</evidence>
<evidence type="ECO:0000256" key="5">
    <source>
        <dbReference type="ARBA" id="ARBA00022723"/>
    </source>
</evidence>
<dbReference type="SUPFAM" id="SSF48264">
    <property type="entry name" value="Cytochrome P450"/>
    <property type="match status" value="1"/>
</dbReference>
<keyword evidence="7 9" id="KW-0408">Iron</keyword>
<keyword evidence="11" id="KW-0812">Transmembrane</keyword>
<dbReference type="PRINTS" id="PR00465">
    <property type="entry name" value="EP450IV"/>
</dbReference>
<evidence type="ECO:0000256" key="8">
    <source>
        <dbReference type="ARBA" id="ARBA00023033"/>
    </source>
</evidence>
<dbReference type="Proteomes" id="UP000650533">
    <property type="component" value="Chromosome 4"/>
</dbReference>
<keyword evidence="11" id="KW-0472">Membrane</keyword>
<accession>A0A8H8SVZ4</accession>
<dbReference type="EMBL" id="CP059661">
    <property type="protein sequence ID" value="QRW18658.1"/>
    <property type="molecule type" value="Genomic_DNA"/>
</dbReference>
<evidence type="ECO:0000256" key="1">
    <source>
        <dbReference type="ARBA" id="ARBA00001971"/>
    </source>
</evidence>
<feature type="binding site" description="axial binding residue" evidence="9">
    <location>
        <position position="450"/>
    </location>
    <ligand>
        <name>heme</name>
        <dbReference type="ChEBI" id="CHEBI:30413"/>
    </ligand>
    <ligandPart>
        <name>Fe</name>
        <dbReference type="ChEBI" id="CHEBI:18248"/>
    </ligandPart>
</feature>
<evidence type="ECO:0000256" key="6">
    <source>
        <dbReference type="ARBA" id="ARBA00023002"/>
    </source>
</evidence>
<evidence type="ECO:0000256" key="2">
    <source>
        <dbReference type="ARBA" id="ARBA00005179"/>
    </source>
</evidence>
<dbReference type="PANTHER" id="PTHR24305:SF166">
    <property type="entry name" value="CYTOCHROME P450 12A4, MITOCHONDRIAL-RELATED"/>
    <property type="match status" value="1"/>
</dbReference>
<dbReference type="Pfam" id="PF00067">
    <property type="entry name" value="p450"/>
    <property type="match status" value="1"/>
</dbReference>
<evidence type="ECO:0000256" key="10">
    <source>
        <dbReference type="SAM" id="MobiDB-lite"/>
    </source>
</evidence>
<dbReference type="InterPro" id="IPR036396">
    <property type="entry name" value="Cyt_P450_sf"/>
</dbReference>
<keyword evidence="8" id="KW-0503">Monooxygenase</keyword>
<evidence type="ECO:0000256" key="3">
    <source>
        <dbReference type="ARBA" id="ARBA00010617"/>
    </source>
</evidence>
<name>A0A8H8SVZ4_9AGAM</name>
<gene>
    <name evidence="12" type="ORF">RhiXN_00064</name>
</gene>